<dbReference type="AlphaFoldDB" id="A0A923I4U1"/>
<dbReference type="EMBL" id="JACONZ010000001">
    <property type="protein sequence ID" value="MBC5580345.1"/>
    <property type="molecule type" value="Genomic_DNA"/>
</dbReference>
<organism evidence="1 2">
    <name type="scientific">Anaerofilum hominis</name>
    <dbReference type="NCBI Taxonomy" id="2763016"/>
    <lineage>
        <taxon>Bacteria</taxon>
        <taxon>Bacillati</taxon>
        <taxon>Bacillota</taxon>
        <taxon>Clostridia</taxon>
        <taxon>Eubacteriales</taxon>
        <taxon>Oscillospiraceae</taxon>
        <taxon>Anaerofilum</taxon>
    </lineage>
</organism>
<reference evidence="1" key="1">
    <citation type="submission" date="2020-08" db="EMBL/GenBank/DDBJ databases">
        <title>Genome public.</title>
        <authorList>
            <person name="Liu C."/>
            <person name="Sun Q."/>
        </authorList>
    </citation>
    <scope>NUCLEOTIDE SEQUENCE</scope>
    <source>
        <strain evidence="1">BX8</strain>
    </source>
</reference>
<dbReference type="SUPFAM" id="SSF52540">
    <property type="entry name" value="P-loop containing nucleoside triphosphate hydrolases"/>
    <property type="match status" value="1"/>
</dbReference>
<keyword evidence="2" id="KW-1185">Reference proteome</keyword>
<sequence length="188" mass="20843">MVLMIGGASCTGKTLLAGRLARRWGISAFSQDHLKMGLIRGWPDCGFTACSADGEIAARLAPVLTGIARTCLENEQDLILEGCYFPPQAAALLQKEAPGAFFALYLALSEEYLRSNFETGLLAHRNAAERRRFPEDRQLACFVEANRLVRQQCRRAGVRCLVIRREYRAELEAILPELDAWRAAQGGE</sequence>
<evidence type="ECO:0000313" key="1">
    <source>
        <dbReference type="EMBL" id="MBC5580345.1"/>
    </source>
</evidence>
<evidence type="ECO:0008006" key="3">
    <source>
        <dbReference type="Google" id="ProtNLM"/>
    </source>
</evidence>
<accession>A0A923I4U1</accession>
<name>A0A923I4U1_9FIRM</name>
<proteinExistence type="predicted"/>
<dbReference type="Gene3D" id="3.40.50.300">
    <property type="entry name" value="P-loop containing nucleotide triphosphate hydrolases"/>
    <property type="match status" value="1"/>
</dbReference>
<dbReference type="RefSeq" id="WP_186886706.1">
    <property type="nucleotide sequence ID" value="NZ_JACONZ010000001.1"/>
</dbReference>
<comment type="caution">
    <text evidence="1">The sequence shown here is derived from an EMBL/GenBank/DDBJ whole genome shotgun (WGS) entry which is preliminary data.</text>
</comment>
<protein>
    <recommendedName>
        <fullName evidence="3">2-phosphoglycerate kinase</fullName>
    </recommendedName>
</protein>
<dbReference type="InterPro" id="IPR027417">
    <property type="entry name" value="P-loop_NTPase"/>
</dbReference>
<dbReference type="Proteomes" id="UP000659630">
    <property type="component" value="Unassembled WGS sequence"/>
</dbReference>
<gene>
    <name evidence="1" type="ORF">H8S23_02385</name>
</gene>
<evidence type="ECO:0000313" key="2">
    <source>
        <dbReference type="Proteomes" id="UP000659630"/>
    </source>
</evidence>